<sequence length="208" mass="23199">MTRTRLSPEERSQQLLDLGAELFAATPYEDVHIERVAELAGVSRGLLYHYFPSKRAFFAALVRRQAEVMARETAPDLTLSPVEQLGHGVEAFLDHVARHQHGSRAAHHGGASADPEVRAIIEESMRLHEQRILDVLAPDAPSPELLRVAVRSWLVMLRSIGQEWIDRPELGRDAVRDVCVGAFVGMVQGVPVDQRGEHLDRLVRELVG</sequence>
<evidence type="ECO:0000313" key="6">
    <source>
        <dbReference type="EMBL" id="MBA8804426.1"/>
    </source>
</evidence>
<dbReference type="SUPFAM" id="SSF46689">
    <property type="entry name" value="Homeodomain-like"/>
    <property type="match status" value="1"/>
</dbReference>
<dbReference type="EMBL" id="JACGXA010000001">
    <property type="protein sequence ID" value="MBA8804426.1"/>
    <property type="molecule type" value="Genomic_DNA"/>
</dbReference>
<evidence type="ECO:0000313" key="7">
    <source>
        <dbReference type="Proteomes" id="UP000580910"/>
    </source>
</evidence>
<dbReference type="PRINTS" id="PR00455">
    <property type="entry name" value="HTHTETR"/>
</dbReference>
<evidence type="ECO:0000256" key="4">
    <source>
        <dbReference type="PROSITE-ProRule" id="PRU00335"/>
    </source>
</evidence>
<dbReference type="Pfam" id="PF21943">
    <property type="entry name" value="TetR_C_46"/>
    <property type="match status" value="1"/>
</dbReference>
<dbReference type="GO" id="GO:0003700">
    <property type="term" value="F:DNA-binding transcription factor activity"/>
    <property type="evidence" value="ECO:0007669"/>
    <property type="project" value="TreeGrafter"/>
</dbReference>
<dbReference type="Pfam" id="PF00440">
    <property type="entry name" value="TetR_N"/>
    <property type="match status" value="1"/>
</dbReference>
<evidence type="ECO:0000259" key="5">
    <source>
        <dbReference type="PROSITE" id="PS50977"/>
    </source>
</evidence>
<evidence type="ECO:0000256" key="2">
    <source>
        <dbReference type="ARBA" id="ARBA00023125"/>
    </source>
</evidence>
<dbReference type="PANTHER" id="PTHR30055:SF174">
    <property type="entry name" value="TRANSCRIPTIONAL REGULATORY PROTEIN (PROBABLY TETR-FAMILY)-RELATED"/>
    <property type="match status" value="1"/>
</dbReference>
<dbReference type="InterPro" id="IPR001647">
    <property type="entry name" value="HTH_TetR"/>
</dbReference>
<protein>
    <submittedName>
        <fullName evidence="6">AcrR family transcriptional regulator</fullName>
    </submittedName>
</protein>
<keyword evidence="2 4" id="KW-0238">DNA-binding</keyword>
<gene>
    <name evidence="6" type="ORF">FB382_002717</name>
</gene>
<dbReference type="RefSeq" id="WP_182539942.1">
    <property type="nucleotide sequence ID" value="NZ_JACGXA010000001.1"/>
</dbReference>
<dbReference type="PROSITE" id="PS50977">
    <property type="entry name" value="HTH_TETR_2"/>
    <property type="match status" value="1"/>
</dbReference>
<keyword evidence="7" id="KW-1185">Reference proteome</keyword>
<dbReference type="AlphaFoldDB" id="A0A7W3J168"/>
<name>A0A7W3J168_9ACTN</name>
<dbReference type="Proteomes" id="UP000580910">
    <property type="component" value="Unassembled WGS sequence"/>
</dbReference>
<feature type="domain" description="HTH tetR-type" evidence="5">
    <location>
        <begin position="9"/>
        <end position="69"/>
    </location>
</feature>
<dbReference type="InterPro" id="IPR054129">
    <property type="entry name" value="DesT_TetR_C"/>
</dbReference>
<dbReference type="GO" id="GO:0000976">
    <property type="term" value="F:transcription cis-regulatory region binding"/>
    <property type="evidence" value="ECO:0007669"/>
    <property type="project" value="TreeGrafter"/>
</dbReference>
<dbReference type="Gene3D" id="1.10.357.10">
    <property type="entry name" value="Tetracycline Repressor, domain 2"/>
    <property type="match status" value="1"/>
</dbReference>
<dbReference type="PANTHER" id="PTHR30055">
    <property type="entry name" value="HTH-TYPE TRANSCRIPTIONAL REGULATOR RUTR"/>
    <property type="match status" value="1"/>
</dbReference>
<dbReference type="InterPro" id="IPR009057">
    <property type="entry name" value="Homeodomain-like_sf"/>
</dbReference>
<comment type="caution">
    <text evidence="6">The sequence shown here is derived from an EMBL/GenBank/DDBJ whole genome shotgun (WGS) entry which is preliminary data.</text>
</comment>
<organism evidence="6 7">
    <name type="scientific">Nocardioides ginsengisegetis</name>
    <dbReference type="NCBI Taxonomy" id="661491"/>
    <lineage>
        <taxon>Bacteria</taxon>
        <taxon>Bacillati</taxon>
        <taxon>Actinomycetota</taxon>
        <taxon>Actinomycetes</taxon>
        <taxon>Propionibacteriales</taxon>
        <taxon>Nocardioidaceae</taxon>
        <taxon>Nocardioides</taxon>
    </lineage>
</organism>
<keyword evidence="1" id="KW-0805">Transcription regulation</keyword>
<keyword evidence="3" id="KW-0804">Transcription</keyword>
<accession>A0A7W3J168</accession>
<dbReference type="InterPro" id="IPR050109">
    <property type="entry name" value="HTH-type_TetR-like_transc_reg"/>
</dbReference>
<reference evidence="6 7" key="1">
    <citation type="submission" date="2020-07" db="EMBL/GenBank/DDBJ databases">
        <title>Sequencing the genomes of 1000 actinobacteria strains.</title>
        <authorList>
            <person name="Klenk H.-P."/>
        </authorList>
    </citation>
    <scope>NUCLEOTIDE SEQUENCE [LARGE SCALE GENOMIC DNA]</scope>
    <source>
        <strain evidence="6 7">DSM 21349</strain>
    </source>
</reference>
<evidence type="ECO:0000256" key="1">
    <source>
        <dbReference type="ARBA" id="ARBA00023015"/>
    </source>
</evidence>
<feature type="DNA-binding region" description="H-T-H motif" evidence="4">
    <location>
        <begin position="32"/>
        <end position="51"/>
    </location>
</feature>
<proteinExistence type="predicted"/>
<evidence type="ECO:0000256" key="3">
    <source>
        <dbReference type="ARBA" id="ARBA00023163"/>
    </source>
</evidence>